<evidence type="ECO:0000256" key="1">
    <source>
        <dbReference type="SAM" id="Coils"/>
    </source>
</evidence>
<dbReference type="OrthoDB" id="440455at2759"/>
<dbReference type="RefSeq" id="XP_004506953.1">
    <property type="nucleotide sequence ID" value="XM_004506896.3"/>
</dbReference>
<sequence>MSAAVCGSKRSFFEELPPSPPLSKRIRCSSSNSPIRFPTPSLFDQLRNLFPHMDHLVLERALQECDNDLDAAIKSLNELCLGTAGGNFGTAEESQIDVNVDTGKLQDDGNASASENHTTLNNLPADGAEWIEFFVREMMVATSVDDARARAARMLEVLEKSISERARAEATDALQKENLMLKEQIEVLIKEKNSFKNAFRIQHERFSDYENKNQELQNLKQLVSQYQEQIRTLEVNNYALAMHLKQAQQSNAFSGHFPPDIF</sequence>
<organism evidence="3 4">
    <name type="scientific">Cicer arietinum</name>
    <name type="common">Chickpea</name>
    <name type="synonym">Garbanzo</name>
    <dbReference type="NCBI Taxonomy" id="3827"/>
    <lineage>
        <taxon>Eukaryota</taxon>
        <taxon>Viridiplantae</taxon>
        <taxon>Streptophyta</taxon>
        <taxon>Embryophyta</taxon>
        <taxon>Tracheophyta</taxon>
        <taxon>Spermatophyta</taxon>
        <taxon>Magnoliopsida</taxon>
        <taxon>eudicotyledons</taxon>
        <taxon>Gunneridae</taxon>
        <taxon>Pentapetalae</taxon>
        <taxon>rosids</taxon>
        <taxon>fabids</taxon>
        <taxon>Fabales</taxon>
        <taxon>Fabaceae</taxon>
        <taxon>Papilionoideae</taxon>
        <taxon>50 kb inversion clade</taxon>
        <taxon>NPAAA clade</taxon>
        <taxon>Hologalegina</taxon>
        <taxon>IRL clade</taxon>
        <taxon>Cicereae</taxon>
        <taxon>Cicer</taxon>
    </lineage>
</organism>
<dbReference type="Proteomes" id="UP000087171">
    <property type="component" value="Chromosome Ca6"/>
</dbReference>
<reference evidence="3" key="1">
    <citation type="journal article" date="2013" name="Nat. Biotechnol.">
        <title>Draft genome sequence of chickpea (Cicer arietinum) provides a resource for trait improvement.</title>
        <authorList>
            <person name="Varshney R.K."/>
            <person name="Song C."/>
            <person name="Saxena R.K."/>
            <person name="Azam S."/>
            <person name="Yu S."/>
            <person name="Sharpe A.G."/>
            <person name="Cannon S."/>
            <person name="Baek J."/>
            <person name="Rosen B.D."/>
            <person name="Tar'an B."/>
            <person name="Millan T."/>
            <person name="Zhang X."/>
            <person name="Ramsay L.D."/>
            <person name="Iwata A."/>
            <person name="Wang Y."/>
            <person name="Nelson W."/>
            <person name="Farmer A.D."/>
            <person name="Gaur P.M."/>
            <person name="Soderlund C."/>
            <person name="Penmetsa R.V."/>
            <person name="Xu C."/>
            <person name="Bharti A.K."/>
            <person name="He W."/>
            <person name="Winter P."/>
            <person name="Zhao S."/>
            <person name="Hane J.K."/>
            <person name="Carrasquilla-Garcia N."/>
            <person name="Condie J.A."/>
            <person name="Upadhyaya H.D."/>
            <person name="Luo M.C."/>
            <person name="Thudi M."/>
            <person name="Gowda C.L."/>
            <person name="Singh N.P."/>
            <person name="Lichtenzveig J."/>
            <person name="Gali K.K."/>
            <person name="Rubio J."/>
            <person name="Nadarajan N."/>
            <person name="Dolezel J."/>
            <person name="Bansal K.C."/>
            <person name="Xu X."/>
            <person name="Edwards D."/>
            <person name="Zhang G."/>
            <person name="Kahl G."/>
            <person name="Gil J."/>
            <person name="Singh K.B."/>
            <person name="Datta S.K."/>
            <person name="Jackson S.A."/>
            <person name="Wang J."/>
            <person name="Cook D.R."/>
        </authorList>
    </citation>
    <scope>NUCLEOTIDE SEQUENCE [LARGE SCALE GENOMIC DNA]</scope>
    <source>
        <strain evidence="3">cv. CDC Frontier</strain>
    </source>
</reference>
<dbReference type="KEGG" id="cam:101496689"/>
<name>A0A1S2YMA0_CICAR</name>
<dbReference type="AlphaFoldDB" id="A0A1S2YMA0"/>
<dbReference type="Pfam" id="PF02845">
    <property type="entry name" value="CUE"/>
    <property type="match status" value="1"/>
</dbReference>
<feature type="domain" description="CUE" evidence="2">
    <location>
        <begin position="38"/>
        <end position="83"/>
    </location>
</feature>
<dbReference type="GO" id="GO:0043130">
    <property type="term" value="F:ubiquitin binding"/>
    <property type="evidence" value="ECO:0007669"/>
    <property type="project" value="InterPro"/>
</dbReference>
<feature type="coiled-coil region" evidence="1">
    <location>
        <begin position="171"/>
        <end position="236"/>
    </location>
</feature>
<dbReference type="Gene3D" id="1.10.8.10">
    <property type="entry name" value="DNA helicase RuvA subunit, C-terminal domain"/>
    <property type="match status" value="1"/>
</dbReference>
<dbReference type="SUPFAM" id="SSF46934">
    <property type="entry name" value="UBA-like"/>
    <property type="match status" value="1"/>
</dbReference>
<keyword evidence="3" id="KW-1185">Reference proteome</keyword>
<evidence type="ECO:0000259" key="2">
    <source>
        <dbReference type="PROSITE" id="PS51140"/>
    </source>
</evidence>
<dbReference type="STRING" id="3827.A0A1S2YMA0"/>
<evidence type="ECO:0000313" key="4">
    <source>
        <dbReference type="RefSeq" id="XP_004506953.1"/>
    </source>
</evidence>
<dbReference type="CDD" id="cd14279">
    <property type="entry name" value="CUE"/>
    <property type="match status" value="1"/>
</dbReference>
<dbReference type="PANTHER" id="PTHR31245:SF20">
    <property type="entry name" value="F18B13.13 PROTEIN"/>
    <property type="match status" value="1"/>
</dbReference>
<proteinExistence type="predicted"/>
<dbReference type="PANTHER" id="PTHR31245">
    <property type="entry name" value="UBIQUITIN SYSTEM COMPONENT CUE PROTEIN"/>
    <property type="match status" value="1"/>
</dbReference>
<accession>A0A1S2YMA0</accession>
<dbReference type="GeneID" id="101496689"/>
<gene>
    <name evidence="4" type="primary">LOC101496689</name>
</gene>
<dbReference type="InterPro" id="IPR003892">
    <property type="entry name" value="CUE"/>
</dbReference>
<dbReference type="PaxDb" id="3827-XP_004506953.1"/>
<dbReference type="InterPro" id="IPR009060">
    <property type="entry name" value="UBA-like_sf"/>
</dbReference>
<dbReference type="PROSITE" id="PS51140">
    <property type="entry name" value="CUE"/>
    <property type="match status" value="1"/>
</dbReference>
<keyword evidence="1" id="KW-0175">Coiled coil</keyword>
<reference evidence="4" key="2">
    <citation type="submission" date="2025-08" db="UniProtKB">
        <authorList>
            <consortium name="RefSeq"/>
        </authorList>
    </citation>
    <scope>IDENTIFICATION</scope>
    <source>
        <tissue evidence="4">Etiolated seedlings</tissue>
    </source>
</reference>
<protein>
    <submittedName>
        <fullName evidence="4">Uncharacterized protein LOC101496689 isoform X1</fullName>
    </submittedName>
</protein>
<evidence type="ECO:0000313" key="3">
    <source>
        <dbReference type="Proteomes" id="UP000087171"/>
    </source>
</evidence>
<dbReference type="eggNOG" id="ENOG502QRNX">
    <property type="taxonomic scope" value="Eukaryota"/>
</dbReference>